<protein>
    <submittedName>
        <fullName evidence="1">Class I SAM-dependent methyltransferase</fullName>
        <ecNumber evidence="1">2.1.1.-</ecNumber>
    </submittedName>
</protein>
<organism evidence="1 2">
    <name type="scientific">Sphingomonas quercus</name>
    <dbReference type="NCBI Taxonomy" id="2842451"/>
    <lineage>
        <taxon>Bacteria</taxon>
        <taxon>Pseudomonadati</taxon>
        <taxon>Pseudomonadota</taxon>
        <taxon>Alphaproteobacteria</taxon>
        <taxon>Sphingomonadales</taxon>
        <taxon>Sphingomonadaceae</taxon>
        <taxon>Sphingomonas</taxon>
    </lineage>
</organism>
<evidence type="ECO:0000313" key="1">
    <source>
        <dbReference type="EMBL" id="MBU3076798.1"/>
    </source>
</evidence>
<gene>
    <name evidence="1" type="ORF">KOF26_02880</name>
</gene>
<dbReference type="EC" id="2.1.1.-" evidence="1"/>
<proteinExistence type="predicted"/>
<dbReference type="RefSeq" id="WP_216319623.1">
    <property type="nucleotide sequence ID" value="NZ_JAHKRT010000001.1"/>
</dbReference>
<keyword evidence="1" id="KW-0808">Transferase</keyword>
<comment type="caution">
    <text evidence="1">The sequence shown here is derived from an EMBL/GenBank/DDBJ whole genome shotgun (WGS) entry which is preliminary data.</text>
</comment>
<dbReference type="PANTHER" id="PTHR44068">
    <property type="entry name" value="ZGC:194242"/>
    <property type="match status" value="1"/>
</dbReference>
<dbReference type="Proteomes" id="UP000776276">
    <property type="component" value="Unassembled WGS sequence"/>
</dbReference>
<dbReference type="Pfam" id="PF02353">
    <property type="entry name" value="CMAS"/>
    <property type="match status" value="1"/>
</dbReference>
<accession>A0ABS6BER1</accession>
<evidence type="ECO:0000313" key="2">
    <source>
        <dbReference type="Proteomes" id="UP000776276"/>
    </source>
</evidence>
<keyword evidence="1" id="KW-0489">Methyltransferase</keyword>
<name>A0ABS6BER1_9SPHN</name>
<dbReference type="CDD" id="cd02440">
    <property type="entry name" value="AdoMet_MTases"/>
    <property type="match status" value="1"/>
</dbReference>
<sequence length="272" mass="29788">MIHPRAPGTSVAVADHYDELDPIYRSLWGEHVHHGLWRSGGETPAEAVIALSDMVGERLGFRAGDRLVDIGCGYGATARRFAARGAVVSGFTLSQAQVDAAPPAANVSLACRDWLDNRLPDAGFDGAYAIESSEHMVDKPRFFAEARRVLRPGAPLVVCAWLACDRPTRWQVDHLLEPICYEGGLPSMGNAAEYRAMAEAAGFATISHVDVSAAVARTWTICAARFVRAMLADRATRATVLRARNRRFALSLPRLIWAYRTGAMRYGVFTFR</sequence>
<keyword evidence="2" id="KW-1185">Reference proteome</keyword>
<dbReference type="GO" id="GO:0032259">
    <property type="term" value="P:methylation"/>
    <property type="evidence" value="ECO:0007669"/>
    <property type="project" value="UniProtKB-KW"/>
</dbReference>
<dbReference type="PANTHER" id="PTHR44068:SF11">
    <property type="entry name" value="GERANYL DIPHOSPHATE 2-C-METHYLTRANSFERASE"/>
    <property type="match status" value="1"/>
</dbReference>
<reference evidence="1 2" key="1">
    <citation type="submission" date="2021-06" db="EMBL/GenBank/DDBJ databases">
        <title>Sphingomonas sp. XMGL2, whole genome shotgun sequencing project.</title>
        <authorList>
            <person name="Zhao G."/>
            <person name="Shen L."/>
        </authorList>
    </citation>
    <scope>NUCLEOTIDE SEQUENCE [LARGE SCALE GENOMIC DNA]</scope>
    <source>
        <strain evidence="1 2">XMGL2</strain>
    </source>
</reference>
<dbReference type="EMBL" id="JAHKRT010000001">
    <property type="protein sequence ID" value="MBU3076798.1"/>
    <property type="molecule type" value="Genomic_DNA"/>
</dbReference>
<dbReference type="GO" id="GO:0008168">
    <property type="term" value="F:methyltransferase activity"/>
    <property type="evidence" value="ECO:0007669"/>
    <property type="project" value="UniProtKB-KW"/>
</dbReference>
<dbReference type="InterPro" id="IPR050447">
    <property type="entry name" value="Erg6_SMT_methyltransf"/>
</dbReference>